<reference evidence="2" key="1">
    <citation type="journal article" date="2021" name="Environ. Microbiol.">
        <title>New insights into the diversity and evolution of the archaeal mobilome from three complete genomes of Saccharolobus shibatae.</title>
        <authorList>
            <person name="Medvedeva S."/>
            <person name="Brandt D."/>
            <person name="Cvirkaite-Krupovic V."/>
            <person name="Liu Y."/>
            <person name="Severinov K."/>
            <person name="Ishino S."/>
            <person name="Ishino Y."/>
            <person name="Prangishvili D."/>
            <person name="Kalinowski J."/>
            <person name="Krupovic M."/>
        </authorList>
    </citation>
    <scope>NUCLEOTIDE SEQUENCE</scope>
    <source>
        <strain evidence="2">B12</strain>
    </source>
</reference>
<evidence type="ECO:0000313" key="3">
    <source>
        <dbReference type="Proteomes" id="UP000694018"/>
    </source>
</evidence>
<organism evidence="2 3">
    <name type="scientific">Saccharolobus shibatae (strain ATCC 51178 / DSM 5389 / JCM 8931 / NBRC 15437 / B12)</name>
    <name type="common">Sulfolobus shibatae</name>
    <dbReference type="NCBI Taxonomy" id="523848"/>
    <lineage>
        <taxon>Archaea</taxon>
        <taxon>Thermoproteota</taxon>
        <taxon>Thermoprotei</taxon>
        <taxon>Sulfolobales</taxon>
        <taxon>Sulfolobaceae</taxon>
        <taxon>Saccharolobus</taxon>
    </lineage>
</organism>
<dbReference type="AlphaFoldDB" id="A0A8F5BQE8"/>
<sequence length="859" mass="99097">MDRVEWAKWFIEHGFAIFPIAPETKIPVIKGWGKYSTTPLTDEEKKQYLEMVEKGYNYAVPGGQKNLVILDFENKELLKAWIGEDGLNKLCSETLCVDTPHGGLHVYVTADDIPEHKFNPVFTKDGKGIADLQSFDSYVLGPESCINHKHCNTDKCPWKGQDYTTRYRPINNNEVGKADLKDILNFLIEKGKKIGIEPSRDVIEWLSDRKEELKAEEDKDVEEFIAKLKKKNKFKSVEEAKSKICSKLNHERLEYKVICEGKTYADVGIDRSRGDFKVIKTLLYHGVGDPDLILQVLPNDSKAKNNEKWDTRKYFLTTLKNAWKEKYELCLEYENGVCNGTFIIANNKGVFIKRIAKVKNTKIDEKKRVSSLKVNKIEEVRFNGIGVDLEDKFIKITAVNGNIITGSIDEITTLVKQKYGLTKENEFKMLLNNKFESTSGYYAVGVWFDGEKLNIATESLYNPPWKKIDKYKLPPEVSREKKVEVLRRILGTVISFKAPDLVTWILSFGLMGNFAHYLRQRIGYFPHIIMTGRPKTGKTTLTVLNQYLYWGNNSLPPIKPKSETQLRHLLSQNTLITPIEEWNEIANDNDQMREMLRNLHSSAQSFVLRKVTSSNSEFNGVFLALSSVLADTNFTQDIDSESSDKVIFIPIDQDEGIDLRKAEEYDALLKYEMKNDYNLHDILHSLGIELLQIASEKLKALDFNKERADLLNSIIQVGYESWVELFRRYEIELTPTVQGFNEFPLPVLKTVETETEEDLEQVFEEFIYKKTMGIRPLPENKDDLIKFGFYFEKDMVVCNHGFVSEFRKWMTENKGMRDRSVERLIKELGLHKSSISIEGKTVNVYKRKMYTPLIAEISK</sequence>
<name>A0A8F5BQE8_SACSH</name>
<proteinExistence type="predicted"/>
<dbReference type="OrthoDB" id="382066at2157"/>
<dbReference type="Pfam" id="PF09250">
    <property type="entry name" value="Prim-Pol"/>
    <property type="match status" value="1"/>
</dbReference>
<evidence type="ECO:0000313" key="2">
    <source>
        <dbReference type="EMBL" id="QXJ29556.1"/>
    </source>
</evidence>
<feature type="domain" description="DNA primase/polymerase bifunctional N-terminal" evidence="1">
    <location>
        <begin position="7"/>
        <end position="206"/>
    </location>
</feature>
<dbReference type="InterPro" id="IPR015330">
    <property type="entry name" value="DNA_primase/pol_bifunc_N"/>
</dbReference>
<dbReference type="CDD" id="cd04859">
    <property type="entry name" value="Prim_Pol"/>
    <property type="match status" value="1"/>
</dbReference>
<dbReference type="Pfam" id="PF13010">
    <property type="entry name" value="pRN1_helical"/>
    <property type="match status" value="1"/>
</dbReference>
<accession>A0A8F5BQE8</accession>
<dbReference type="RefSeq" id="WP_218266268.1">
    <property type="nucleotide sequence ID" value="NZ_CP077717.1"/>
</dbReference>
<evidence type="ECO:0000259" key="1">
    <source>
        <dbReference type="SMART" id="SM00943"/>
    </source>
</evidence>
<dbReference type="KEGG" id="sshi:J5U23_02425"/>
<dbReference type="SMART" id="SM00943">
    <property type="entry name" value="Prim-Pol"/>
    <property type="match status" value="1"/>
</dbReference>
<dbReference type="EMBL" id="CP077717">
    <property type="protein sequence ID" value="QXJ29556.1"/>
    <property type="molecule type" value="Genomic_DNA"/>
</dbReference>
<dbReference type="InterPro" id="IPR024966">
    <property type="entry name" value="Primase_helical_domain"/>
</dbReference>
<dbReference type="GeneID" id="65563901"/>
<dbReference type="Proteomes" id="UP000694018">
    <property type="component" value="Chromosome"/>
</dbReference>
<protein>
    <submittedName>
        <fullName evidence="2">DNA primase, phage associated</fullName>
    </submittedName>
</protein>
<gene>
    <name evidence="2" type="ORF">J5U23_02425</name>
</gene>